<dbReference type="GO" id="GO:0016020">
    <property type="term" value="C:membrane"/>
    <property type="evidence" value="ECO:0007669"/>
    <property type="project" value="UniProtKB-SubCell"/>
</dbReference>
<protein>
    <submittedName>
        <fullName evidence="6">Preprotein translocase subunit SecA</fullName>
    </submittedName>
</protein>
<evidence type="ECO:0000256" key="4">
    <source>
        <dbReference type="ARBA" id="ARBA00023136"/>
    </source>
</evidence>
<keyword evidence="2 5" id="KW-0812">Transmembrane</keyword>
<dbReference type="EMBL" id="JAKUML010000009">
    <property type="protein sequence ID" value="MCJ8146651.1"/>
    <property type="molecule type" value="Genomic_DNA"/>
</dbReference>
<evidence type="ECO:0000256" key="3">
    <source>
        <dbReference type="ARBA" id="ARBA00022989"/>
    </source>
</evidence>
<gene>
    <name evidence="6" type="ORF">MKI79_07020</name>
</gene>
<keyword evidence="7" id="KW-1185">Reference proteome</keyword>
<comment type="subcellular location">
    <subcellularLocation>
        <location evidence="1">Membrane</location>
        <topology evidence="1">Multi-pass membrane protein</topology>
    </subcellularLocation>
</comment>
<accession>A0A9X1X286</accession>
<organism evidence="6 7">
    <name type="scientific">Acinetobacter sedimenti</name>
    <dbReference type="NCBI Taxonomy" id="2919922"/>
    <lineage>
        <taxon>Bacteria</taxon>
        <taxon>Pseudomonadati</taxon>
        <taxon>Pseudomonadota</taxon>
        <taxon>Gammaproteobacteria</taxon>
        <taxon>Moraxellales</taxon>
        <taxon>Moraxellaceae</taxon>
        <taxon>Acinetobacter</taxon>
    </lineage>
</organism>
<feature type="transmembrane region" description="Helical" evidence="5">
    <location>
        <begin position="29"/>
        <end position="49"/>
    </location>
</feature>
<feature type="transmembrane region" description="Helical" evidence="5">
    <location>
        <begin position="88"/>
        <end position="107"/>
    </location>
</feature>
<dbReference type="AlphaFoldDB" id="A0A9X1X286"/>
<proteinExistence type="predicted"/>
<reference evidence="6" key="1">
    <citation type="submission" date="2022-02" db="EMBL/GenBank/DDBJ databases">
        <title>Acinetobacter A3.8 sp. nov., isolated from Sediment (Zhairuo Island).</title>
        <authorList>
            <person name="Zheng K."/>
        </authorList>
    </citation>
    <scope>NUCLEOTIDE SEQUENCE</scope>
    <source>
        <strain evidence="6">A3.8</strain>
    </source>
</reference>
<dbReference type="InterPro" id="IPR027359">
    <property type="entry name" value="Volt_channel_dom_sf"/>
</dbReference>
<dbReference type="RefSeq" id="WP_241571378.1">
    <property type="nucleotide sequence ID" value="NZ_JAKUML010000009.1"/>
</dbReference>
<evidence type="ECO:0000313" key="7">
    <source>
        <dbReference type="Proteomes" id="UP001139701"/>
    </source>
</evidence>
<keyword evidence="4 5" id="KW-0472">Membrane</keyword>
<feature type="transmembrane region" description="Helical" evidence="5">
    <location>
        <begin position="113"/>
        <end position="134"/>
    </location>
</feature>
<dbReference type="Gene3D" id="1.20.120.350">
    <property type="entry name" value="Voltage-gated potassium channels. Chain C"/>
    <property type="match status" value="1"/>
</dbReference>
<dbReference type="Proteomes" id="UP001139701">
    <property type="component" value="Unassembled WGS sequence"/>
</dbReference>
<sequence length="352" mass="41189">MTDRNTPDHDNSNQNQHHIDHTSTQWKVFLIYDVIMMALIVLNLIMLGLQALILSDFGAWIAEVLNITTQRSEYIQQWDPIIRHIDQYFTIYLIVELALRWMIAIIGQHHKRWWFFPFIHWYEVIAIIPQLRFFRLLRAGVIAYRLHELGYKVIPQNMLKRAKFYYDLVMEELTSRIVLTVLRQVEKELNDSDDHNHRIHQLIDRHRDQFANVLAMILQKSLATALSQHQQNISQNIGQIVHQAIDDTPELVQLLKLMPIVGSRIESLIQTIGQRLGENITQGIIAELSAVQSPNQRANPLLTEVAHEISQVQLNYQQVDDLVDSVVKGSLELIREQVKVKQWQQIIDETQQ</sequence>
<evidence type="ECO:0000256" key="5">
    <source>
        <dbReference type="SAM" id="Phobius"/>
    </source>
</evidence>
<comment type="caution">
    <text evidence="6">The sequence shown here is derived from an EMBL/GenBank/DDBJ whole genome shotgun (WGS) entry which is preliminary data.</text>
</comment>
<evidence type="ECO:0000256" key="2">
    <source>
        <dbReference type="ARBA" id="ARBA00022692"/>
    </source>
</evidence>
<keyword evidence="3 5" id="KW-1133">Transmembrane helix</keyword>
<evidence type="ECO:0000313" key="6">
    <source>
        <dbReference type="EMBL" id="MCJ8146651.1"/>
    </source>
</evidence>
<evidence type="ECO:0000256" key="1">
    <source>
        <dbReference type="ARBA" id="ARBA00004141"/>
    </source>
</evidence>
<name>A0A9X1X286_9GAMM</name>